<name>A0AC61RDP9_9BACT</name>
<evidence type="ECO:0000313" key="2">
    <source>
        <dbReference type="Proteomes" id="UP000306319"/>
    </source>
</evidence>
<keyword evidence="2" id="KW-1185">Reference proteome</keyword>
<accession>A0AC61RDP9</accession>
<keyword evidence="1" id="KW-0436">Ligase</keyword>
<protein>
    <submittedName>
        <fullName evidence="1">UDP-N-acetylmuramoyl-tripeptide--D-alanyl-D-alanine ligase</fullName>
    </submittedName>
</protein>
<proteinExistence type="predicted"/>
<reference evidence="1" key="1">
    <citation type="submission" date="2019-04" db="EMBL/GenBank/DDBJ databases">
        <title>Microbes associate with the intestines of laboratory mice.</title>
        <authorList>
            <person name="Navarre W."/>
            <person name="Wong E."/>
            <person name="Huang K."/>
            <person name="Tropini C."/>
            <person name="Ng K."/>
            <person name="Yu B."/>
        </authorList>
    </citation>
    <scope>NUCLEOTIDE SEQUENCE</scope>
    <source>
        <strain evidence="1">NM04_E33</strain>
    </source>
</reference>
<sequence length="534" mass="60127">MSLFLIVIYVVCGAYMVLNFKHDIHMLQQNSYRIKRYWKYLKQDIGSTWRMVDVALLFLVFSTLLDLRLAMLIASIVMVVKCFMIFKKKHKKPLVFTNRVWRIYTVSALISLLIFIGLVISTYKENIVFGLYPPQAIAIGSVLLMAIFSWAIVMLAVVVLMPVERMINRRYWNEAYSILQSMPNLKIIGITGSYGKTSTKHYLYRILSEEYDVLMTPGSFNTPMGVIRTVREMMKPYNTIFICEMGAKQKGDIKEICDLVHPDMGIITAVGPMHLESFKSIENVQSTKFELVDSLPADGFAVVNNDFEYCANRDVRNVECVRYCVANENRKDCQYSAESIKYTVNGTSFAIRKPDGGVIELSTRLVGECNISNLIAAVIVALRLGMSEEKIRRGVSGIEQVEHRLSMKQTAGGVTIIDDAFNSNPTGSKMALDVLSEFKTGKRIVVTPGMIELGSRQNELNEAFGEKIAKSCDVAIIVGQYNRDAILSGINKAGFKKENLHVVDSFNDAQLVLSTLLRSGDIVLYENDLPDTFK</sequence>
<gene>
    <name evidence="1" type="ORF">E5331_16285</name>
</gene>
<organism evidence="1 2">
    <name type="scientific">Lepagella muris</name>
    <dbReference type="NCBI Taxonomy" id="3032870"/>
    <lineage>
        <taxon>Bacteria</taxon>
        <taxon>Pseudomonadati</taxon>
        <taxon>Bacteroidota</taxon>
        <taxon>Bacteroidia</taxon>
        <taxon>Bacteroidales</taxon>
        <taxon>Muribaculaceae</taxon>
        <taxon>Lepagella</taxon>
    </lineage>
</organism>
<dbReference type="Proteomes" id="UP000306319">
    <property type="component" value="Unassembled WGS sequence"/>
</dbReference>
<evidence type="ECO:0000313" key="1">
    <source>
        <dbReference type="EMBL" id="TGY77060.1"/>
    </source>
</evidence>
<dbReference type="EMBL" id="SRYB01000031">
    <property type="protein sequence ID" value="TGY77060.1"/>
    <property type="molecule type" value="Genomic_DNA"/>
</dbReference>
<comment type="caution">
    <text evidence="1">The sequence shown here is derived from an EMBL/GenBank/DDBJ whole genome shotgun (WGS) entry which is preliminary data.</text>
</comment>